<proteinExistence type="predicted"/>
<accession>A0ABQ4ZS93</accession>
<comment type="caution">
    <text evidence="2">The sequence shown here is derived from an EMBL/GenBank/DDBJ whole genome shotgun (WGS) entry which is preliminary data.</text>
</comment>
<feature type="region of interest" description="Disordered" evidence="1">
    <location>
        <begin position="49"/>
        <end position="84"/>
    </location>
</feature>
<name>A0ABQ4ZS93_9ASTR</name>
<sequence>MCTYLKNMEGWKPKDLKNKSFANIQELFDKAMKRVNTFVDMDTELVKESSKKAEAEIAQESSSKRAGEALEQESSKKQKVDDDKETEELKQCMEIISDDGDDVTIEATPLSTKSPTIVDYKIYKEGKKSYFQIIRADDNSQMYLTFGKMPKNFNKEDLEVLWCIVKSRFKKTEPMNYMDTLLHLNLKTMFEYHLEDNNILYYLLVEKMYPFTKHTLHQMFNDVKLQVDYECEMAFELLRLGRIVGIKSLLEVTAAKLVLLVQKLLLLVLKVNAAGIKVTTAERLQLLKG</sequence>
<feature type="compositionally biased region" description="Basic and acidic residues" evidence="1">
    <location>
        <begin position="62"/>
        <end position="84"/>
    </location>
</feature>
<protein>
    <submittedName>
        <fullName evidence="2">Uncharacterized protein</fullName>
    </submittedName>
</protein>
<evidence type="ECO:0000313" key="3">
    <source>
        <dbReference type="Proteomes" id="UP001151760"/>
    </source>
</evidence>
<dbReference type="EMBL" id="BQNB010011519">
    <property type="protein sequence ID" value="GJS91613.1"/>
    <property type="molecule type" value="Genomic_DNA"/>
</dbReference>
<reference evidence="2" key="1">
    <citation type="journal article" date="2022" name="Int. J. Mol. Sci.">
        <title>Draft Genome of Tanacetum Coccineum: Genomic Comparison of Closely Related Tanacetum-Family Plants.</title>
        <authorList>
            <person name="Yamashiro T."/>
            <person name="Shiraishi A."/>
            <person name="Nakayama K."/>
            <person name="Satake H."/>
        </authorList>
    </citation>
    <scope>NUCLEOTIDE SEQUENCE</scope>
</reference>
<keyword evidence="3" id="KW-1185">Reference proteome</keyword>
<evidence type="ECO:0000313" key="2">
    <source>
        <dbReference type="EMBL" id="GJS91613.1"/>
    </source>
</evidence>
<dbReference type="Proteomes" id="UP001151760">
    <property type="component" value="Unassembled WGS sequence"/>
</dbReference>
<reference evidence="2" key="2">
    <citation type="submission" date="2022-01" db="EMBL/GenBank/DDBJ databases">
        <authorList>
            <person name="Yamashiro T."/>
            <person name="Shiraishi A."/>
            <person name="Satake H."/>
            <person name="Nakayama K."/>
        </authorList>
    </citation>
    <scope>NUCLEOTIDE SEQUENCE</scope>
</reference>
<gene>
    <name evidence="2" type="ORF">Tco_0774249</name>
</gene>
<organism evidence="2 3">
    <name type="scientific">Tanacetum coccineum</name>
    <dbReference type="NCBI Taxonomy" id="301880"/>
    <lineage>
        <taxon>Eukaryota</taxon>
        <taxon>Viridiplantae</taxon>
        <taxon>Streptophyta</taxon>
        <taxon>Embryophyta</taxon>
        <taxon>Tracheophyta</taxon>
        <taxon>Spermatophyta</taxon>
        <taxon>Magnoliopsida</taxon>
        <taxon>eudicotyledons</taxon>
        <taxon>Gunneridae</taxon>
        <taxon>Pentapetalae</taxon>
        <taxon>asterids</taxon>
        <taxon>campanulids</taxon>
        <taxon>Asterales</taxon>
        <taxon>Asteraceae</taxon>
        <taxon>Asteroideae</taxon>
        <taxon>Anthemideae</taxon>
        <taxon>Anthemidinae</taxon>
        <taxon>Tanacetum</taxon>
    </lineage>
</organism>
<evidence type="ECO:0000256" key="1">
    <source>
        <dbReference type="SAM" id="MobiDB-lite"/>
    </source>
</evidence>